<dbReference type="PATRIC" id="fig|518635.7.peg.1377"/>
<dbReference type="AlphaFoldDB" id="C4FGR6"/>
<dbReference type="Pfam" id="PF00480">
    <property type="entry name" value="ROK"/>
    <property type="match status" value="1"/>
</dbReference>
<dbReference type="PANTHER" id="PTHR18964:SF149">
    <property type="entry name" value="BIFUNCTIONAL UDP-N-ACETYLGLUCOSAMINE 2-EPIMERASE_N-ACETYLMANNOSAMINE KINASE"/>
    <property type="match status" value="1"/>
</dbReference>
<proteinExistence type="inferred from homology"/>
<organism evidence="2 3">
    <name type="scientific">Bifidobacterium angulatum DSM 20098 = JCM 7096</name>
    <dbReference type="NCBI Taxonomy" id="518635"/>
    <lineage>
        <taxon>Bacteria</taxon>
        <taxon>Bacillati</taxon>
        <taxon>Actinomycetota</taxon>
        <taxon>Actinomycetes</taxon>
        <taxon>Bifidobacteriales</taxon>
        <taxon>Bifidobacteriaceae</taxon>
        <taxon>Bifidobacterium</taxon>
    </lineage>
</organism>
<dbReference type="Gene3D" id="1.10.10.10">
    <property type="entry name" value="Winged helix-like DNA-binding domain superfamily/Winged helix DNA-binding domain"/>
    <property type="match status" value="1"/>
</dbReference>
<sequence length="418" mass="45991">MEFQGNHARKILKAITATDLPDISKSLLIKWGSDTQRKEPTMSSPSTTIKTANRQAIISHLYHHGPQTKQMLERELGLSLPTITQNLRTLTDEGLVEQGEPMDSTGGRKAQTFVFKAQSHAAIGITMRTNAITMVAVDLYGNVIMRRRKRATYCNDSDYYDMVGDLVTEFAGKVVRSGSEVLGVAYSMQGIISADGTAITFGKIMSNTGLTLEKLTRHIELPAIMIHDSDASAMAELWFDHTIRDAVCVYLERRPGGAVIVNGSLYQGPNLSNGTIEHMCLVPGGRICYCGQRGCVDTYCSPEALAIDGESLSGFFSVLAQGEPEHRQRYGEWMDHVAQAIANIRAVFSGDIIIGGEASQYLDDDAITDLKRRVEALSPFHSEHFSLRKSRCTDDQNIIGAALRFVQSYVTDICNTEV</sequence>
<evidence type="ECO:0000256" key="1">
    <source>
        <dbReference type="ARBA" id="ARBA00006479"/>
    </source>
</evidence>
<dbReference type="InterPro" id="IPR043129">
    <property type="entry name" value="ATPase_NBD"/>
</dbReference>
<dbReference type="CDD" id="cd00090">
    <property type="entry name" value="HTH_ARSR"/>
    <property type="match status" value="1"/>
</dbReference>
<keyword evidence="3" id="KW-1185">Reference proteome</keyword>
<accession>C4FGR6</accession>
<gene>
    <name evidence="2" type="ORF">BIFANG_03542</name>
</gene>
<dbReference type="InterPro" id="IPR036388">
    <property type="entry name" value="WH-like_DNA-bd_sf"/>
</dbReference>
<dbReference type="PANTHER" id="PTHR18964">
    <property type="entry name" value="ROK (REPRESSOR, ORF, KINASE) FAMILY"/>
    <property type="match status" value="1"/>
</dbReference>
<dbReference type="SUPFAM" id="SSF46785">
    <property type="entry name" value="Winged helix' DNA-binding domain"/>
    <property type="match status" value="1"/>
</dbReference>
<dbReference type="InterPro" id="IPR036390">
    <property type="entry name" value="WH_DNA-bd_sf"/>
</dbReference>
<dbReference type="HOGENOM" id="CLU_036604_13_1_11"/>
<dbReference type="InterPro" id="IPR011991">
    <property type="entry name" value="ArsR-like_HTH"/>
</dbReference>
<evidence type="ECO:0000313" key="2">
    <source>
        <dbReference type="EMBL" id="EEP20609.1"/>
    </source>
</evidence>
<dbReference type="EMBL" id="ABYS02000010">
    <property type="protein sequence ID" value="EEP20609.1"/>
    <property type="molecule type" value="Genomic_DNA"/>
</dbReference>
<protein>
    <submittedName>
        <fullName evidence="2">ROK family protein</fullName>
    </submittedName>
</protein>
<dbReference type="SUPFAM" id="SSF53067">
    <property type="entry name" value="Actin-like ATPase domain"/>
    <property type="match status" value="2"/>
</dbReference>
<dbReference type="STRING" id="1683.Bang102_000835"/>
<reference evidence="2" key="1">
    <citation type="submission" date="2009-04" db="EMBL/GenBank/DDBJ databases">
        <authorList>
            <person name="Weinstock G."/>
            <person name="Sodergren E."/>
            <person name="Clifton S."/>
            <person name="Fulton L."/>
            <person name="Fulton B."/>
            <person name="Courtney L."/>
            <person name="Fronick C."/>
            <person name="Harrison M."/>
            <person name="Strong C."/>
            <person name="Farmer C."/>
            <person name="Delahaunty K."/>
            <person name="Markovic C."/>
            <person name="Hall O."/>
            <person name="Minx P."/>
            <person name="Tomlinson C."/>
            <person name="Mitreva M."/>
            <person name="Nelson J."/>
            <person name="Hou S."/>
            <person name="Wollam A."/>
            <person name="Pepin K.H."/>
            <person name="Johnson M."/>
            <person name="Bhonagiri V."/>
            <person name="Nash W.E."/>
            <person name="Warren W."/>
            <person name="Chinwalla A."/>
            <person name="Mardis E.R."/>
            <person name="Wilson R.K."/>
        </authorList>
    </citation>
    <scope>NUCLEOTIDE SEQUENCE [LARGE SCALE GENOMIC DNA]</scope>
    <source>
        <strain evidence="2">DSM 20098</strain>
    </source>
</reference>
<comment type="similarity">
    <text evidence="1">Belongs to the ROK (NagC/XylR) family.</text>
</comment>
<comment type="caution">
    <text evidence="2">The sequence shown here is derived from an EMBL/GenBank/DDBJ whole genome shotgun (WGS) entry which is preliminary data.</text>
</comment>
<name>C4FGR6_9BIFI</name>
<evidence type="ECO:0000313" key="3">
    <source>
        <dbReference type="Proteomes" id="UP000006408"/>
    </source>
</evidence>
<dbReference type="eggNOG" id="COG1940">
    <property type="taxonomic scope" value="Bacteria"/>
</dbReference>
<dbReference type="InterPro" id="IPR000600">
    <property type="entry name" value="ROK"/>
</dbReference>
<dbReference type="Proteomes" id="UP000006408">
    <property type="component" value="Unassembled WGS sequence"/>
</dbReference>
<dbReference type="Gene3D" id="3.30.420.40">
    <property type="match status" value="2"/>
</dbReference>